<reference evidence="1" key="1">
    <citation type="submission" date="2021-06" db="EMBL/GenBank/DDBJ databases">
        <authorList>
            <person name="Kallberg Y."/>
            <person name="Tangrot J."/>
            <person name="Rosling A."/>
        </authorList>
    </citation>
    <scope>NUCLEOTIDE SEQUENCE</scope>
    <source>
        <strain evidence="1">MA453B</strain>
    </source>
</reference>
<accession>A0A9N9PCG4</accession>
<dbReference type="AlphaFoldDB" id="A0A9N9PCG4"/>
<dbReference type="EMBL" id="CAJVPY010044398">
    <property type="protein sequence ID" value="CAG8808911.1"/>
    <property type="molecule type" value="Genomic_DNA"/>
</dbReference>
<dbReference type="Proteomes" id="UP000789405">
    <property type="component" value="Unassembled WGS sequence"/>
</dbReference>
<evidence type="ECO:0000313" key="2">
    <source>
        <dbReference type="Proteomes" id="UP000789405"/>
    </source>
</evidence>
<keyword evidence="2" id="KW-1185">Reference proteome</keyword>
<organism evidence="1 2">
    <name type="scientific">Dentiscutata erythropus</name>
    <dbReference type="NCBI Taxonomy" id="1348616"/>
    <lineage>
        <taxon>Eukaryota</taxon>
        <taxon>Fungi</taxon>
        <taxon>Fungi incertae sedis</taxon>
        <taxon>Mucoromycota</taxon>
        <taxon>Glomeromycotina</taxon>
        <taxon>Glomeromycetes</taxon>
        <taxon>Diversisporales</taxon>
        <taxon>Gigasporaceae</taxon>
        <taxon>Dentiscutata</taxon>
    </lineage>
</organism>
<feature type="non-terminal residue" evidence="1">
    <location>
        <position position="1"/>
    </location>
</feature>
<evidence type="ECO:0000313" key="1">
    <source>
        <dbReference type="EMBL" id="CAG8808911.1"/>
    </source>
</evidence>
<name>A0A9N9PCG4_9GLOM</name>
<proteinExistence type="predicted"/>
<sequence length="118" mass="14449">ECCYQKYIYKPKLFKDPDSEYYNYLLINIAKLNSQTENRDYERLKEKIKNTFDLNLLKTEGQIDNKIENSLTLTTTQKDDLQKKQIEQERIVQRYNNLREKINAKTNIEHLRDLQYWH</sequence>
<protein>
    <submittedName>
        <fullName evidence="1">8841_t:CDS:1</fullName>
    </submittedName>
</protein>
<comment type="caution">
    <text evidence="1">The sequence shown here is derived from an EMBL/GenBank/DDBJ whole genome shotgun (WGS) entry which is preliminary data.</text>
</comment>
<gene>
    <name evidence="1" type="ORF">DERYTH_LOCUS24984</name>
</gene>
<dbReference type="OrthoDB" id="2445732at2759"/>